<protein>
    <submittedName>
        <fullName evidence="1">Uncharacterized protein</fullName>
    </submittedName>
</protein>
<evidence type="ECO:0000313" key="2">
    <source>
        <dbReference type="Proteomes" id="UP000198923"/>
    </source>
</evidence>
<organism evidence="1 2">
    <name type="scientific">Sinosporangium album</name>
    <dbReference type="NCBI Taxonomy" id="504805"/>
    <lineage>
        <taxon>Bacteria</taxon>
        <taxon>Bacillati</taxon>
        <taxon>Actinomycetota</taxon>
        <taxon>Actinomycetes</taxon>
        <taxon>Streptosporangiales</taxon>
        <taxon>Streptosporangiaceae</taxon>
        <taxon>Sinosporangium</taxon>
    </lineage>
</organism>
<dbReference type="EMBL" id="FNCN01000013">
    <property type="protein sequence ID" value="SDH27705.1"/>
    <property type="molecule type" value="Genomic_DNA"/>
</dbReference>
<reference evidence="1 2" key="1">
    <citation type="submission" date="2016-10" db="EMBL/GenBank/DDBJ databases">
        <authorList>
            <person name="de Groot N.N."/>
        </authorList>
    </citation>
    <scope>NUCLEOTIDE SEQUENCE [LARGE SCALE GENOMIC DNA]</scope>
    <source>
        <strain evidence="1 2">CPCC 201354</strain>
    </source>
</reference>
<accession>A0A1G8B3J6</accession>
<evidence type="ECO:0000313" key="1">
    <source>
        <dbReference type="EMBL" id="SDH27705.1"/>
    </source>
</evidence>
<keyword evidence="2" id="KW-1185">Reference proteome</keyword>
<name>A0A1G8B3J6_9ACTN</name>
<sequence>MGQGVIGKGVVSAGEGVLTLKAIADDAENLAVVEDIMGSHLEGFGQRDNLKVVWELVPSL</sequence>
<dbReference type="AlphaFoldDB" id="A0A1G8B3J6"/>
<dbReference type="InterPro" id="IPR014543">
    <property type="entry name" value="UCP028291"/>
</dbReference>
<dbReference type="Pfam" id="PF09981">
    <property type="entry name" value="DUF2218"/>
    <property type="match status" value="1"/>
</dbReference>
<gene>
    <name evidence="1" type="ORF">SAMN05421505_113112</name>
</gene>
<proteinExistence type="predicted"/>
<dbReference type="Gene3D" id="3.30.310.50">
    <property type="entry name" value="Alpha-D-phosphohexomutase, C-terminal domain"/>
    <property type="match status" value="1"/>
</dbReference>
<dbReference type="Proteomes" id="UP000198923">
    <property type="component" value="Unassembled WGS sequence"/>
</dbReference>